<dbReference type="Proteomes" id="UP000799757">
    <property type="component" value="Unassembled WGS sequence"/>
</dbReference>
<dbReference type="Gene3D" id="3.40.50.1700">
    <property type="entry name" value="Glycoside hydrolase family 3 C-terminal domain"/>
    <property type="match status" value="1"/>
</dbReference>
<dbReference type="SUPFAM" id="SSF52279">
    <property type="entry name" value="Beta-D-glucan exohydrolase, C-terminal domain"/>
    <property type="match status" value="1"/>
</dbReference>
<dbReference type="GO" id="GO:0031222">
    <property type="term" value="P:arabinan catabolic process"/>
    <property type="evidence" value="ECO:0007669"/>
    <property type="project" value="TreeGrafter"/>
</dbReference>
<dbReference type="OrthoDB" id="47059at2759"/>
<comment type="similarity">
    <text evidence="2">Belongs to the glycosyl hydrolase 3 family.</text>
</comment>
<evidence type="ECO:0000256" key="7">
    <source>
        <dbReference type="ARBA" id="ARBA00023277"/>
    </source>
</evidence>
<evidence type="ECO:0000256" key="1">
    <source>
        <dbReference type="ARBA" id="ARBA00004851"/>
    </source>
</evidence>
<dbReference type="GO" id="GO:0045493">
    <property type="term" value="P:xylan catabolic process"/>
    <property type="evidence" value="ECO:0007669"/>
    <property type="project" value="UniProtKB-UniPathway"/>
</dbReference>
<dbReference type="UniPathway" id="UPA00114"/>
<dbReference type="InterPro" id="IPR026891">
    <property type="entry name" value="Fn3-like"/>
</dbReference>
<dbReference type="InterPro" id="IPR044993">
    <property type="entry name" value="BXL"/>
</dbReference>
<dbReference type="Gene3D" id="2.60.40.10">
    <property type="entry name" value="Immunoglobulins"/>
    <property type="match status" value="1"/>
</dbReference>
<evidence type="ECO:0000256" key="9">
    <source>
        <dbReference type="ARBA" id="ARBA00023326"/>
    </source>
</evidence>
<dbReference type="InterPro" id="IPR017853">
    <property type="entry name" value="GH"/>
</dbReference>
<evidence type="ECO:0000256" key="3">
    <source>
        <dbReference type="ARBA" id="ARBA00022651"/>
    </source>
</evidence>
<evidence type="ECO:0000256" key="12">
    <source>
        <dbReference type="SAM" id="SignalP"/>
    </source>
</evidence>
<organism evidence="14 15">
    <name type="scientific">Melanomma pulvis-pyrius CBS 109.77</name>
    <dbReference type="NCBI Taxonomy" id="1314802"/>
    <lineage>
        <taxon>Eukaryota</taxon>
        <taxon>Fungi</taxon>
        <taxon>Dikarya</taxon>
        <taxon>Ascomycota</taxon>
        <taxon>Pezizomycotina</taxon>
        <taxon>Dothideomycetes</taxon>
        <taxon>Pleosporomycetidae</taxon>
        <taxon>Pleosporales</taxon>
        <taxon>Melanommataceae</taxon>
        <taxon>Melanomma</taxon>
    </lineage>
</organism>
<dbReference type="Pfam" id="PF00933">
    <property type="entry name" value="Glyco_hydro_3"/>
    <property type="match status" value="1"/>
</dbReference>
<reference evidence="14" key="1">
    <citation type="journal article" date="2020" name="Stud. Mycol.">
        <title>101 Dothideomycetes genomes: a test case for predicting lifestyles and emergence of pathogens.</title>
        <authorList>
            <person name="Haridas S."/>
            <person name="Albert R."/>
            <person name="Binder M."/>
            <person name="Bloem J."/>
            <person name="Labutti K."/>
            <person name="Salamov A."/>
            <person name="Andreopoulos B."/>
            <person name="Baker S."/>
            <person name="Barry K."/>
            <person name="Bills G."/>
            <person name="Bluhm B."/>
            <person name="Cannon C."/>
            <person name="Castanera R."/>
            <person name="Culley D."/>
            <person name="Daum C."/>
            <person name="Ezra D."/>
            <person name="Gonzalez J."/>
            <person name="Henrissat B."/>
            <person name="Kuo A."/>
            <person name="Liang C."/>
            <person name="Lipzen A."/>
            <person name="Lutzoni F."/>
            <person name="Magnuson J."/>
            <person name="Mondo S."/>
            <person name="Nolan M."/>
            <person name="Ohm R."/>
            <person name="Pangilinan J."/>
            <person name="Park H.-J."/>
            <person name="Ramirez L."/>
            <person name="Alfaro M."/>
            <person name="Sun H."/>
            <person name="Tritt A."/>
            <person name="Yoshinaga Y."/>
            <person name="Zwiers L.-H."/>
            <person name="Turgeon B."/>
            <person name="Goodwin S."/>
            <person name="Spatafora J."/>
            <person name="Crous P."/>
            <person name="Grigoriev I."/>
        </authorList>
    </citation>
    <scope>NUCLEOTIDE SEQUENCE</scope>
    <source>
        <strain evidence="14">CBS 109.77</strain>
    </source>
</reference>
<dbReference type="InterPro" id="IPR036962">
    <property type="entry name" value="Glyco_hydro_3_N_sf"/>
</dbReference>
<dbReference type="InterPro" id="IPR001764">
    <property type="entry name" value="Glyco_hydro_3_N"/>
</dbReference>
<evidence type="ECO:0000256" key="5">
    <source>
        <dbReference type="ARBA" id="ARBA00022801"/>
    </source>
</evidence>
<protein>
    <recommendedName>
        <fullName evidence="11">xylan 1,4-beta-xylosidase</fullName>
        <ecNumber evidence="11">3.2.1.37</ecNumber>
    </recommendedName>
</protein>
<feature type="domain" description="Fibronectin type III-like" evidence="13">
    <location>
        <begin position="687"/>
        <end position="755"/>
    </location>
</feature>
<evidence type="ECO:0000259" key="13">
    <source>
        <dbReference type="SMART" id="SM01217"/>
    </source>
</evidence>
<dbReference type="AlphaFoldDB" id="A0A6A6XMJ9"/>
<evidence type="ECO:0000256" key="8">
    <source>
        <dbReference type="ARBA" id="ARBA00023295"/>
    </source>
</evidence>
<dbReference type="InterPro" id="IPR036881">
    <property type="entry name" value="Glyco_hydro_3_C_sf"/>
</dbReference>
<evidence type="ECO:0000256" key="10">
    <source>
        <dbReference type="ARBA" id="ARBA00024574"/>
    </source>
</evidence>
<keyword evidence="3" id="KW-0858">Xylan degradation</keyword>
<keyword evidence="4 12" id="KW-0732">Signal</keyword>
<evidence type="ECO:0000256" key="6">
    <source>
        <dbReference type="ARBA" id="ARBA00023180"/>
    </source>
</evidence>
<comment type="catalytic activity">
    <reaction evidence="10">
        <text>Hydrolysis of (1-&gt;4)-beta-D-xylans, to remove successive D-xylose residues from the non-reducing termini.</text>
        <dbReference type="EC" id="3.2.1.37"/>
    </reaction>
</comment>
<comment type="pathway">
    <text evidence="1">Glycan degradation; xylan degradation.</text>
</comment>
<dbReference type="PRINTS" id="PR00133">
    <property type="entry name" value="GLHYDRLASE3"/>
</dbReference>
<dbReference type="SMART" id="SM01217">
    <property type="entry name" value="Fn3_like"/>
    <property type="match status" value="1"/>
</dbReference>
<dbReference type="PANTHER" id="PTHR42721:SF3">
    <property type="entry name" value="BETA-D-XYLOSIDASE 5-RELATED"/>
    <property type="match status" value="1"/>
</dbReference>
<feature type="signal peptide" evidence="12">
    <location>
        <begin position="1"/>
        <end position="22"/>
    </location>
</feature>
<gene>
    <name evidence="14" type="ORF">K505DRAFT_358418</name>
</gene>
<dbReference type="GO" id="GO:0046556">
    <property type="term" value="F:alpha-L-arabinofuranosidase activity"/>
    <property type="evidence" value="ECO:0007669"/>
    <property type="project" value="TreeGrafter"/>
</dbReference>
<dbReference type="InterPro" id="IPR013783">
    <property type="entry name" value="Ig-like_fold"/>
</dbReference>
<dbReference type="GO" id="GO:0009044">
    <property type="term" value="F:xylan 1,4-beta-xylosidase activity"/>
    <property type="evidence" value="ECO:0007669"/>
    <property type="project" value="UniProtKB-EC"/>
</dbReference>
<evidence type="ECO:0000256" key="2">
    <source>
        <dbReference type="ARBA" id="ARBA00005336"/>
    </source>
</evidence>
<dbReference type="SUPFAM" id="SSF51445">
    <property type="entry name" value="(Trans)glycosidases"/>
    <property type="match status" value="1"/>
</dbReference>
<dbReference type="EMBL" id="MU001806">
    <property type="protein sequence ID" value="KAF2797454.1"/>
    <property type="molecule type" value="Genomic_DNA"/>
</dbReference>
<keyword evidence="9" id="KW-0624">Polysaccharide degradation</keyword>
<keyword evidence="15" id="KW-1185">Reference proteome</keyword>
<keyword evidence="5 14" id="KW-0378">Hydrolase</keyword>
<keyword evidence="6" id="KW-0325">Glycoprotein</keyword>
<dbReference type="InterPro" id="IPR002772">
    <property type="entry name" value="Glyco_hydro_3_C"/>
</dbReference>
<evidence type="ECO:0000313" key="15">
    <source>
        <dbReference type="Proteomes" id="UP000799757"/>
    </source>
</evidence>
<keyword evidence="7" id="KW-0119">Carbohydrate metabolism</keyword>
<sequence length="791" mass="87092">MVAISQLIKICTTLGLAKFAAGDRYPNCGNGPLTENKVCQMGLDPADRAAAMVAAMTIDEKLVNLVDHSLGAERLGLPAYDWWSEALHGVAFSPGVHFADSGNFSSATSFPNPITLSAAFDDQLVESVGVVIGSEGRAFANAGRAGLNFWTPNINPFKDPRWGRGLETPGEDPRRITGYIKHLLRGMEWASQDPADIERRQVIATCKHFAAYDLERWNGVTRYMFDAIVSMQDLVEYYLPPFKQCARDSNVGSIMCSYNSINGTPACANEYLMQTVLREHWNWTRHNNYIVSDCNAVHNIFKDHAWVGSEAKAAGKAFNAGMDLICEAGDKKADVIGAYNQSLLSEAVIDRALKRQYEALVRSDYWAQWRDDVVGFRTYDWSYVNIPFADALARSSASDGIVMLKNDGTLPVQFSKNQTVAVIGFWANDTTTRMLGNYNGRPPFYRTPLYAAQQLGLKVNYASGPISKTGNYSAAVDAAKVSDIIFYFGGIDTSIESEDLDRTSITWPDAQLALLRDLSALNKTIVVVQLGTQIDNTPLLQNKHIRSILWTGYPGMYGGPAVFDIITGAKAPAGRLPITQYPGSYVEKVPMTDMSLRPGSKSPGRTYKWFDGAVQEFGFGLHYTNFSVEFGAPYGSEQGQDAKMKRNPSVFQIDEILQDCKESHRDLCPFPSLSIAVSNTGSTTSDFITLVFVATKQGPAPHPRKELAAYKRLRDIKPGEQREVELELKVGDFARVDDKGNTVLYDGAYCLGIDVPERTRVCFEILGGDRVLDLWPQPGGGNGTRNGIMAV</sequence>
<proteinExistence type="inferred from homology"/>
<evidence type="ECO:0000313" key="14">
    <source>
        <dbReference type="EMBL" id="KAF2797454.1"/>
    </source>
</evidence>
<dbReference type="Pfam" id="PF14310">
    <property type="entry name" value="Fn3-like"/>
    <property type="match status" value="1"/>
</dbReference>
<accession>A0A6A6XMJ9</accession>
<evidence type="ECO:0000256" key="11">
    <source>
        <dbReference type="ARBA" id="ARBA00026107"/>
    </source>
</evidence>
<keyword evidence="8" id="KW-0326">Glycosidase</keyword>
<dbReference type="EC" id="3.2.1.37" evidence="11"/>
<dbReference type="Pfam" id="PF01915">
    <property type="entry name" value="Glyco_hydro_3_C"/>
    <property type="match status" value="1"/>
</dbReference>
<dbReference type="Gene3D" id="3.20.20.300">
    <property type="entry name" value="Glycoside hydrolase, family 3, N-terminal domain"/>
    <property type="match status" value="1"/>
</dbReference>
<feature type="chain" id="PRO_5025441657" description="xylan 1,4-beta-xylosidase" evidence="12">
    <location>
        <begin position="23"/>
        <end position="791"/>
    </location>
</feature>
<evidence type="ECO:0000256" key="4">
    <source>
        <dbReference type="ARBA" id="ARBA00022729"/>
    </source>
</evidence>
<name>A0A6A6XMJ9_9PLEO</name>
<dbReference type="PANTHER" id="PTHR42721">
    <property type="entry name" value="SUGAR HYDROLASE-RELATED"/>
    <property type="match status" value="1"/>
</dbReference>